<dbReference type="RefSeq" id="WP_191269302.1">
    <property type="nucleotide sequence ID" value="NZ_BNDS01000001.1"/>
</dbReference>
<protein>
    <recommendedName>
        <fullName evidence="4">Lipoprotein</fullName>
    </recommendedName>
</protein>
<dbReference type="PROSITE" id="PS51257">
    <property type="entry name" value="PROKAR_LIPOPROTEIN"/>
    <property type="match status" value="1"/>
</dbReference>
<evidence type="ECO:0000313" key="2">
    <source>
        <dbReference type="EMBL" id="GHH96938.1"/>
    </source>
</evidence>
<keyword evidence="1" id="KW-1133">Transmembrane helix</keyword>
<accession>A0ABQ3MW82</accession>
<dbReference type="EMBL" id="BNDS01000001">
    <property type="protein sequence ID" value="GHH96938.1"/>
    <property type="molecule type" value="Genomic_DNA"/>
</dbReference>
<sequence length="277" mass="32146">MKKLKYWGVAAVISLVIGTACWWAISKVNEHNDPLNKSDAFVYSDNGFLYWFELTSKRGKVEGKLHQLRFIEKAGKAPLKDEKIYNLIGETTEKGYKLKVNNGTEMMTYEAWFTGPHLSIQKQGEKDIKLYNPVNQEELKGYVSALKDYDAEEKENKRLREFFSKLRNVYGYLYTAKDGSFQLFVKIDEALLEGEITGSLLMMDDKGKEKRYVLNGITDGQMVKFFINADGKTTELEGDFHKGATRLDLSFWTTDQKLSFHEVTKEEFKQYYEEFKN</sequence>
<organism evidence="2 3">
    <name type="scientific">Neobacillus kokaensis</name>
    <dbReference type="NCBI Taxonomy" id="2759023"/>
    <lineage>
        <taxon>Bacteria</taxon>
        <taxon>Bacillati</taxon>
        <taxon>Bacillota</taxon>
        <taxon>Bacilli</taxon>
        <taxon>Bacillales</taxon>
        <taxon>Bacillaceae</taxon>
        <taxon>Neobacillus</taxon>
    </lineage>
</organism>
<evidence type="ECO:0008006" key="4">
    <source>
        <dbReference type="Google" id="ProtNLM"/>
    </source>
</evidence>
<keyword evidence="1" id="KW-0472">Membrane</keyword>
<feature type="transmembrane region" description="Helical" evidence="1">
    <location>
        <begin position="7"/>
        <end position="25"/>
    </location>
</feature>
<gene>
    <name evidence="2" type="ORF">AM1BK_04810</name>
</gene>
<comment type="caution">
    <text evidence="2">The sequence shown here is derived from an EMBL/GenBank/DDBJ whole genome shotgun (WGS) entry which is preliminary data.</text>
</comment>
<reference evidence="2 3" key="1">
    <citation type="journal article" date="2022" name="Int. J. Syst. Evol. Microbiol.">
        <title>Neobacillus kokaensis sp. nov., isolated from soil.</title>
        <authorList>
            <person name="Yuki K."/>
            <person name="Matsubara H."/>
            <person name="Yamaguchi S."/>
        </authorList>
    </citation>
    <scope>NUCLEOTIDE SEQUENCE [LARGE SCALE GENOMIC DNA]</scope>
    <source>
        <strain evidence="2 3">LOB 377</strain>
    </source>
</reference>
<evidence type="ECO:0000313" key="3">
    <source>
        <dbReference type="Proteomes" id="UP000637074"/>
    </source>
</evidence>
<keyword evidence="1" id="KW-0812">Transmembrane</keyword>
<name>A0ABQ3MW82_9BACI</name>
<keyword evidence="3" id="KW-1185">Reference proteome</keyword>
<dbReference type="Proteomes" id="UP000637074">
    <property type="component" value="Unassembled WGS sequence"/>
</dbReference>
<evidence type="ECO:0000256" key="1">
    <source>
        <dbReference type="SAM" id="Phobius"/>
    </source>
</evidence>
<proteinExistence type="predicted"/>